<evidence type="ECO:0000256" key="9">
    <source>
        <dbReference type="ARBA" id="ARBA00023027"/>
    </source>
</evidence>
<dbReference type="InterPro" id="IPR001834">
    <property type="entry name" value="CBR-like"/>
</dbReference>
<dbReference type="InterPro" id="IPR017927">
    <property type="entry name" value="FAD-bd_FR_type"/>
</dbReference>
<dbReference type="Gene3D" id="3.40.50.80">
    <property type="entry name" value="Nucleotide-binding domain of ferredoxin-NADP reductase (FNR) module"/>
    <property type="match status" value="1"/>
</dbReference>
<evidence type="ECO:0000256" key="4">
    <source>
        <dbReference type="ARBA" id="ARBA00006105"/>
    </source>
</evidence>
<proteinExistence type="inferred from homology"/>
<dbReference type="PROSITE" id="PS51384">
    <property type="entry name" value="FAD_FR"/>
    <property type="match status" value="1"/>
</dbReference>
<dbReference type="InterPro" id="IPR017938">
    <property type="entry name" value="Riboflavin_synthase-like_b-brl"/>
</dbReference>
<comment type="cofactor">
    <cofactor evidence="1 11">
        <name>FAD</name>
        <dbReference type="ChEBI" id="CHEBI:57692"/>
    </cofactor>
</comment>
<dbReference type="InterPro" id="IPR039261">
    <property type="entry name" value="FNR_nucleotide-bd"/>
</dbReference>
<dbReference type="SUPFAM" id="SSF63380">
    <property type="entry name" value="Riboflavin synthase domain-like"/>
    <property type="match status" value="1"/>
</dbReference>
<keyword evidence="12" id="KW-0472">Membrane</keyword>
<evidence type="ECO:0000256" key="8">
    <source>
        <dbReference type="ARBA" id="ARBA00023002"/>
    </source>
</evidence>
<evidence type="ECO:0000313" key="17">
    <source>
        <dbReference type="Proteomes" id="UP001498398"/>
    </source>
</evidence>
<protein>
    <recommendedName>
        <fullName evidence="11">NADH-cytochrome b5 reductase</fullName>
        <ecNumber evidence="11">1.6.2.2</ecNumber>
    </recommendedName>
</protein>
<keyword evidence="13" id="KW-0732">Signal</keyword>
<evidence type="ECO:0000256" key="11">
    <source>
        <dbReference type="RuleBase" id="RU361226"/>
    </source>
</evidence>
<dbReference type="PRINTS" id="PR00406">
    <property type="entry name" value="CYTB5RDTASE"/>
</dbReference>
<dbReference type="Gene3D" id="2.40.30.10">
    <property type="entry name" value="Translation factors"/>
    <property type="match status" value="1"/>
</dbReference>
<keyword evidence="12" id="KW-1133">Transmembrane helix</keyword>
<dbReference type="Pfam" id="PF00970">
    <property type="entry name" value="FAD_binding_6"/>
    <property type="match status" value="1"/>
</dbReference>
<keyword evidence="17" id="KW-1185">Reference proteome</keyword>
<dbReference type="InterPro" id="IPR001433">
    <property type="entry name" value="OxRdtase_FAD/NAD-bd"/>
</dbReference>
<keyword evidence="9 11" id="KW-0520">NAD</keyword>
<dbReference type="EC" id="1.6.2.2" evidence="11"/>
<dbReference type="GO" id="GO:0090524">
    <property type="term" value="F:cytochrome-b5 reductase activity, acting on NADH"/>
    <property type="evidence" value="ECO:0007669"/>
    <property type="project" value="UniProtKB-EC"/>
</dbReference>
<evidence type="ECO:0000256" key="10">
    <source>
        <dbReference type="ARBA" id="ARBA00049138"/>
    </source>
</evidence>
<reference evidence="15 17" key="1">
    <citation type="submission" date="2024-01" db="EMBL/GenBank/DDBJ databases">
        <title>A draft genome for the cacao thread blight pathogen Marasmiellus scandens.</title>
        <authorList>
            <person name="Baruah I.K."/>
            <person name="Leung J."/>
            <person name="Bukari Y."/>
            <person name="Amoako-Attah I."/>
            <person name="Meinhardt L.W."/>
            <person name="Bailey B.A."/>
            <person name="Cohen S.P."/>
        </authorList>
    </citation>
    <scope>NUCLEOTIDE SEQUENCE [LARGE SCALE GENOMIC DNA]</scope>
    <source>
        <strain evidence="15 17">GH-19</strain>
    </source>
</reference>
<keyword evidence="5 11" id="KW-0285">Flavoprotein</keyword>
<comment type="pathway">
    <text evidence="3">Protein modification; peptidyl-diphthamide biosynthesis.</text>
</comment>
<dbReference type="PANTHER" id="PTHR19370">
    <property type="entry name" value="NADH-CYTOCHROME B5 REDUCTASE"/>
    <property type="match status" value="1"/>
</dbReference>
<accession>A0ABR1JPA2</accession>
<gene>
    <name evidence="15" type="primary">CBR1_2</name>
    <name evidence="16" type="synonym">CBR1_1</name>
    <name evidence="16" type="ORF">VKT23_005705</name>
    <name evidence="15" type="ORF">VKT23_007107</name>
</gene>
<feature type="domain" description="FAD-binding FR-type" evidence="14">
    <location>
        <begin position="93"/>
        <end position="196"/>
    </location>
</feature>
<dbReference type="Pfam" id="PF00175">
    <property type="entry name" value="NAD_binding_1"/>
    <property type="match status" value="1"/>
</dbReference>
<dbReference type="PANTHER" id="PTHR19370:SF184">
    <property type="entry name" value="NADH-CYTOCHROME B5 REDUCTASE-LIKE"/>
    <property type="match status" value="1"/>
</dbReference>
<evidence type="ECO:0000256" key="3">
    <source>
        <dbReference type="ARBA" id="ARBA00005156"/>
    </source>
</evidence>
<evidence type="ECO:0000256" key="13">
    <source>
        <dbReference type="SAM" id="SignalP"/>
    </source>
</evidence>
<keyword evidence="8 11" id="KW-0560">Oxidoreductase</keyword>
<keyword evidence="12" id="KW-0812">Transmembrane</keyword>
<evidence type="ECO:0000256" key="2">
    <source>
        <dbReference type="ARBA" id="ARBA00004294"/>
    </source>
</evidence>
<organism evidence="15 17">
    <name type="scientific">Marasmiellus scandens</name>
    <dbReference type="NCBI Taxonomy" id="2682957"/>
    <lineage>
        <taxon>Eukaryota</taxon>
        <taxon>Fungi</taxon>
        <taxon>Dikarya</taxon>
        <taxon>Basidiomycota</taxon>
        <taxon>Agaricomycotina</taxon>
        <taxon>Agaricomycetes</taxon>
        <taxon>Agaricomycetidae</taxon>
        <taxon>Agaricales</taxon>
        <taxon>Marasmiineae</taxon>
        <taxon>Omphalotaceae</taxon>
        <taxon>Marasmiellus</taxon>
    </lineage>
</organism>
<keyword evidence="7 11" id="KW-0274">FAD</keyword>
<comment type="catalytic activity">
    <reaction evidence="10">
        <text>2 Fe(3+)-[Dph3] + NADH = 2 Fe(2+)-[Dph3] + NAD(+) + H(+)</text>
        <dbReference type="Rhea" id="RHEA:71231"/>
        <dbReference type="Rhea" id="RHEA-COMP:18002"/>
        <dbReference type="Rhea" id="RHEA-COMP:18003"/>
        <dbReference type="ChEBI" id="CHEBI:15378"/>
        <dbReference type="ChEBI" id="CHEBI:29033"/>
        <dbReference type="ChEBI" id="CHEBI:29034"/>
        <dbReference type="ChEBI" id="CHEBI:57540"/>
        <dbReference type="ChEBI" id="CHEBI:57945"/>
        <dbReference type="ChEBI" id="CHEBI:83228"/>
    </reaction>
    <physiologicalReaction direction="left-to-right" evidence="10">
        <dbReference type="Rhea" id="RHEA:71232"/>
    </physiologicalReaction>
</comment>
<dbReference type="EMBL" id="JBANRG010000006">
    <property type="protein sequence ID" value="KAK7465734.1"/>
    <property type="molecule type" value="Genomic_DNA"/>
</dbReference>
<evidence type="ECO:0000259" key="14">
    <source>
        <dbReference type="PROSITE" id="PS51384"/>
    </source>
</evidence>
<evidence type="ECO:0000313" key="16">
    <source>
        <dbReference type="EMBL" id="KAK7465734.1"/>
    </source>
</evidence>
<name>A0ABR1JPA2_9AGAR</name>
<feature type="signal peptide" evidence="13">
    <location>
        <begin position="1"/>
        <end position="16"/>
    </location>
</feature>
<evidence type="ECO:0000313" key="15">
    <source>
        <dbReference type="EMBL" id="KAK7463768.1"/>
    </source>
</evidence>
<evidence type="ECO:0000256" key="7">
    <source>
        <dbReference type="ARBA" id="ARBA00022827"/>
    </source>
</evidence>
<evidence type="ECO:0000256" key="6">
    <source>
        <dbReference type="ARBA" id="ARBA00022787"/>
    </source>
</evidence>
<dbReference type="SUPFAM" id="SSF52343">
    <property type="entry name" value="Ferredoxin reductase-like, C-terminal NADP-linked domain"/>
    <property type="match status" value="1"/>
</dbReference>
<keyword evidence="6" id="KW-1000">Mitochondrion outer membrane</keyword>
<feature type="transmembrane region" description="Helical" evidence="12">
    <location>
        <begin position="64"/>
        <end position="82"/>
    </location>
</feature>
<evidence type="ECO:0000256" key="12">
    <source>
        <dbReference type="SAM" id="Phobius"/>
    </source>
</evidence>
<comment type="subcellular location">
    <subcellularLocation>
        <location evidence="2">Mitochondrion outer membrane</location>
    </subcellularLocation>
</comment>
<dbReference type="Proteomes" id="UP001498398">
    <property type="component" value="Unassembled WGS sequence"/>
</dbReference>
<dbReference type="PRINTS" id="PR00371">
    <property type="entry name" value="FPNCR"/>
</dbReference>
<dbReference type="EMBL" id="JBANRG010000009">
    <property type="protein sequence ID" value="KAK7463768.1"/>
    <property type="molecule type" value="Genomic_DNA"/>
</dbReference>
<comment type="similarity">
    <text evidence="4 11">Belongs to the flavoprotein pyridine nucleotide cytochrome reductase family.</text>
</comment>
<evidence type="ECO:0000256" key="1">
    <source>
        <dbReference type="ARBA" id="ARBA00001974"/>
    </source>
</evidence>
<feature type="chain" id="PRO_5045031509" description="NADH-cytochrome b5 reductase" evidence="13">
    <location>
        <begin position="17"/>
        <end position="336"/>
    </location>
</feature>
<dbReference type="InterPro" id="IPR008333">
    <property type="entry name" value="Cbr1-like_FAD-bd_dom"/>
</dbReference>
<comment type="catalytic activity">
    <reaction evidence="11">
        <text>2 Fe(III)-[cytochrome b5] + NADH = 2 Fe(II)-[cytochrome b5] + NAD(+) + H(+)</text>
        <dbReference type="Rhea" id="RHEA:46680"/>
        <dbReference type="Rhea" id="RHEA-COMP:10438"/>
        <dbReference type="Rhea" id="RHEA-COMP:10439"/>
        <dbReference type="ChEBI" id="CHEBI:15378"/>
        <dbReference type="ChEBI" id="CHEBI:29033"/>
        <dbReference type="ChEBI" id="CHEBI:29034"/>
        <dbReference type="ChEBI" id="CHEBI:57540"/>
        <dbReference type="ChEBI" id="CHEBI:57945"/>
        <dbReference type="EC" id="1.6.2.2"/>
    </reaction>
</comment>
<evidence type="ECO:0000256" key="5">
    <source>
        <dbReference type="ARBA" id="ARBA00022630"/>
    </source>
</evidence>
<comment type="caution">
    <text evidence="15">The sequence shown here is derived from an EMBL/GenBank/DDBJ whole genome shotgun (WGS) entry which is preliminary data.</text>
</comment>
<dbReference type="CDD" id="cd06183">
    <property type="entry name" value="cyt_b5_reduct_like"/>
    <property type="match status" value="1"/>
</dbReference>
<keyword evidence="6" id="KW-0496">Mitochondrion</keyword>
<dbReference type="InterPro" id="IPR001709">
    <property type="entry name" value="Flavoprot_Pyr_Nucl_cyt_Rdtase"/>
</dbReference>
<sequence length="336" mass="36688">MNQALLTLAVSAVSFGGLLYTSHRVADAIGLNLSNLILLGLPKPDDPMSSYTLDDVLPLASNPAVIASVGLVVASIVYLLFLNGPRKPVLKPNDWQEFPLVQKTKISPNTAIYRFALPSSKDVLGLPIGQHISVSAEINGKDIMRSYTPISSDEDLGHFDLLIKSYEAGNISRLFALLKIGDKIRVKGPKGQFVYSPTLTGHIGMIAGGTGITPMYQVLRAALKNPNDRTKLSLIYANVNEEDILMRKELEALRDAHPDRFTLYYVLNNPPPAWTGGVGFVSKDQIATYLPGSAKDCKILMCGPPPMMTAMKKHLDELKFPAPRTVSKLVDQVFLF</sequence>